<evidence type="ECO:0000256" key="3">
    <source>
        <dbReference type="ARBA" id="ARBA00005988"/>
    </source>
</evidence>
<name>A0ABN9LT11_9NEOB</name>
<reference evidence="9" key="1">
    <citation type="submission" date="2023-07" db="EMBL/GenBank/DDBJ databases">
        <authorList>
            <person name="Stuckert A."/>
        </authorList>
    </citation>
    <scope>NUCLEOTIDE SEQUENCE</scope>
</reference>
<comment type="caution">
    <text evidence="9">The sequence shown here is derived from an EMBL/GenBank/DDBJ whole genome shotgun (WGS) entry which is preliminary data.</text>
</comment>
<comment type="cofactor">
    <cofactor evidence="1">
        <name>Zn(2+)</name>
        <dbReference type="ChEBI" id="CHEBI:29105"/>
    </cofactor>
</comment>
<dbReference type="PANTHER" id="PTHR12756">
    <property type="entry name" value="CYTOSOLIC CARBOXYPEPTIDASE"/>
    <property type="match status" value="1"/>
</dbReference>
<evidence type="ECO:0000256" key="6">
    <source>
        <dbReference type="PROSITE-ProRule" id="PRU01379"/>
    </source>
</evidence>
<evidence type="ECO:0000256" key="7">
    <source>
        <dbReference type="SAM" id="MobiDB-lite"/>
    </source>
</evidence>
<feature type="non-terminal residue" evidence="9">
    <location>
        <position position="454"/>
    </location>
</feature>
<evidence type="ECO:0000256" key="1">
    <source>
        <dbReference type="ARBA" id="ARBA00001947"/>
    </source>
</evidence>
<evidence type="ECO:0000256" key="5">
    <source>
        <dbReference type="ARBA" id="ARBA00029302"/>
    </source>
</evidence>
<evidence type="ECO:0000256" key="4">
    <source>
        <dbReference type="ARBA" id="ARBA00022645"/>
    </source>
</evidence>
<organism evidence="9 10">
    <name type="scientific">Ranitomeya imitator</name>
    <name type="common">mimic poison frog</name>
    <dbReference type="NCBI Taxonomy" id="111125"/>
    <lineage>
        <taxon>Eukaryota</taxon>
        <taxon>Metazoa</taxon>
        <taxon>Chordata</taxon>
        <taxon>Craniata</taxon>
        <taxon>Vertebrata</taxon>
        <taxon>Euteleostomi</taxon>
        <taxon>Amphibia</taxon>
        <taxon>Batrachia</taxon>
        <taxon>Anura</taxon>
        <taxon>Neobatrachia</taxon>
        <taxon>Hyloidea</taxon>
        <taxon>Dendrobatidae</taxon>
        <taxon>Dendrobatinae</taxon>
        <taxon>Ranitomeya</taxon>
    </lineage>
</organism>
<keyword evidence="4" id="KW-0645">Protease</keyword>
<dbReference type="InterPro" id="IPR050821">
    <property type="entry name" value="Cytosolic_carboxypeptidase"/>
</dbReference>
<dbReference type="Pfam" id="PF18027">
    <property type="entry name" value="Pepdidase_M14_N"/>
    <property type="match status" value="1"/>
</dbReference>
<dbReference type="InterPro" id="IPR000834">
    <property type="entry name" value="Peptidase_M14"/>
</dbReference>
<feature type="active site" description="Proton donor/acceptor" evidence="6">
    <location>
        <position position="363"/>
    </location>
</feature>
<dbReference type="PANTHER" id="PTHR12756:SF23">
    <property type="entry name" value="CYTOSOLIC CARBOXYPEPTIDASE 3"/>
    <property type="match status" value="1"/>
</dbReference>
<keyword evidence="10" id="KW-1185">Reference proteome</keyword>
<feature type="compositionally biased region" description="Basic residues" evidence="7">
    <location>
        <begin position="408"/>
        <end position="417"/>
    </location>
</feature>
<gene>
    <name evidence="9" type="ORF">RIMI_LOCUS12806856</name>
</gene>
<evidence type="ECO:0000259" key="8">
    <source>
        <dbReference type="PROSITE" id="PS52035"/>
    </source>
</evidence>
<feature type="region of interest" description="Disordered" evidence="7">
    <location>
        <begin position="408"/>
        <end position="454"/>
    </location>
</feature>
<dbReference type="CDD" id="cd06907">
    <property type="entry name" value="M14_AGBL2-3_like"/>
    <property type="match status" value="1"/>
</dbReference>
<proteinExistence type="inferred from homology"/>
<dbReference type="SUPFAM" id="SSF53187">
    <property type="entry name" value="Zn-dependent exopeptidases"/>
    <property type="match status" value="1"/>
</dbReference>
<keyword evidence="4" id="KW-0121">Carboxypeptidase</keyword>
<evidence type="ECO:0000313" key="10">
    <source>
        <dbReference type="Proteomes" id="UP001176940"/>
    </source>
</evidence>
<dbReference type="InterPro" id="IPR040626">
    <property type="entry name" value="Pepdidase_M14_N"/>
</dbReference>
<dbReference type="EMBL" id="CAUEEQ010030888">
    <property type="protein sequence ID" value="CAJ0949917.1"/>
    <property type="molecule type" value="Genomic_DNA"/>
</dbReference>
<sequence length="454" mass="52622">MAAGASDYGGGDYDYQLTLRSDLYTGRHTQWYYFQVKNTRAGVPYRFTIINFMKPTSLYSHGMRPLMYSETDANVRHIGWKRIGDEIKYYKNSWAEEGPGHYSLSWTFRFPHSRDTCYFAHCYPYTYSNLQDYLAGVANDPERSRYCKIRVLCHSLAGNIVYILTITNPSTTTEERKKKKKAVILTARVHPGETNSSWMMKGFLDYILSSRSDAQLLRDTFVFKVVPMLNPDGVIVGNYRCSLSGRDLNRNYKSRLKDSFPSIWFTRNMIRRVMDDEREILLYCDLHGHSRKQNVFMYGCKGRGAPNDSESHLCERIFPLILSKISPDKFSFSACKFKVQRSKEGTGRVVMWKMGIRNSYTLEATFCGSSMGKRRGTHFSTMDLKSLGYHFCDALLDYCDPEQTKVKSRRKVLKSKRERNSQRKPPAMVPDPQDEGEKTQAVMVAQRRWRSPEA</sequence>
<evidence type="ECO:0000256" key="2">
    <source>
        <dbReference type="ARBA" id="ARBA00004514"/>
    </source>
</evidence>
<comment type="subcellular location">
    <subcellularLocation>
        <location evidence="2">Cytoplasm</location>
        <location evidence="2">Cytosol</location>
    </subcellularLocation>
</comment>
<dbReference type="Gene3D" id="3.40.630.10">
    <property type="entry name" value="Zn peptidases"/>
    <property type="match status" value="1"/>
</dbReference>
<accession>A0ABN9LT11</accession>
<feature type="domain" description="Peptidase M14" evidence="8">
    <location>
        <begin position="123"/>
        <end position="399"/>
    </location>
</feature>
<keyword evidence="4" id="KW-0378">Hydrolase</keyword>
<evidence type="ECO:0000313" key="9">
    <source>
        <dbReference type="EMBL" id="CAJ0949917.1"/>
    </source>
</evidence>
<protein>
    <recommendedName>
        <fullName evidence="8">Peptidase M14 domain-containing protein</fullName>
    </recommendedName>
</protein>
<comment type="similarity">
    <text evidence="3 6">Belongs to the peptidase M14 family.</text>
</comment>
<dbReference type="PROSITE" id="PS52035">
    <property type="entry name" value="PEPTIDASE_M14"/>
    <property type="match status" value="1"/>
</dbReference>
<dbReference type="Proteomes" id="UP001176940">
    <property type="component" value="Unassembled WGS sequence"/>
</dbReference>
<dbReference type="Pfam" id="PF00246">
    <property type="entry name" value="Peptidase_M14"/>
    <property type="match status" value="1"/>
</dbReference>
<comment type="catalytic activity">
    <reaction evidence="5">
        <text>(L-glutamyl)(n+1)-gamma-L-glutamyl-L-glutamyl-[protein] + H2O = (L-glutamyl)(n)-gamma-L-glutamyl-L-glutamyl-[protein] + L-glutamate</text>
        <dbReference type="Rhea" id="RHEA:60004"/>
        <dbReference type="Rhea" id="RHEA-COMP:15519"/>
        <dbReference type="Rhea" id="RHEA-COMP:15675"/>
        <dbReference type="ChEBI" id="CHEBI:15377"/>
        <dbReference type="ChEBI" id="CHEBI:29985"/>
        <dbReference type="ChEBI" id="CHEBI:143623"/>
    </reaction>
    <physiologicalReaction direction="left-to-right" evidence="5">
        <dbReference type="Rhea" id="RHEA:60005"/>
    </physiologicalReaction>
</comment>
<dbReference type="Gene3D" id="2.60.40.3120">
    <property type="match status" value="1"/>
</dbReference>